<organism evidence="12">
    <name type="scientific">Caenorhabditis brenneri</name>
    <name type="common">Nematode worm</name>
    <dbReference type="NCBI Taxonomy" id="135651"/>
    <lineage>
        <taxon>Eukaryota</taxon>
        <taxon>Metazoa</taxon>
        <taxon>Ecdysozoa</taxon>
        <taxon>Nematoda</taxon>
        <taxon>Chromadorea</taxon>
        <taxon>Rhabditida</taxon>
        <taxon>Rhabditina</taxon>
        <taxon>Rhabditomorpha</taxon>
        <taxon>Rhabditoidea</taxon>
        <taxon>Rhabditidae</taxon>
        <taxon>Peloderinae</taxon>
        <taxon>Caenorhabditis</taxon>
    </lineage>
</organism>
<dbReference type="GO" id="GO:0016705">
    <property type="term" value="F:oxidoreductase activity, acting on paired donors, with incorporation or reduction of molecular oxygen"/>
    <property type="evidence" value="ECO:0007669"/>
    <property type="project" value="InterPro"/>
</dbReference>
<evidence type="ECO:0000256" key="4">
    <source>
        <dbReference type="ARBA" id="ARBA00022723"/>
    </source>
</evidence>
<dbReference type="STRING" id="135651.G0NI74"/>
<reference evidence="12" key="1">
    <citation type="submission" date="2011-07" db="EMBL/GenBank/DDBJ databases">
        <authorList>
            <consortium name="Caenorhabditis brenneri Sequencing and Analysis Consortium"/>
            <person name="Wilson R.K."/>
        </authorList>
    </citation>
    <scope>NUCLEOTIDE SEQUENCE [LARGE SCALE GENOMIC DNA]</scope>
    <source>
        <strain evidence="12">PB2801</strain>
    </source>
</reference>
<dbReference type="PANTHER" id="PTHR24292">
    <property type="entry name" value="CYTOCHROME P450"/>
    <property type="match status" value="1"/>
</dbReference>
<dbReference type="InParanoid" id="G0NI74"/>
<comment type="cofactor">
    <cofactor evidence="1 8">
        <name>heme</name>
        <dbReference type="ChEBI" id="CHEBI:30413"/>
    </cofactor>
</comment>
<dbReference type="GO" id="GO:0004497">
    <property type="term" value="F:monooxygenase activity"/>
    <property type="evidence" value="ECO:0007669"/>
    <property type="project" value="UniProtKB-KW"/>
</dbReference>
<dbReference type="PANTHER" id="PTHR24292:SF102">
    <property type="entry name" value="CYTOCHROME P450 FAMILY-RELATED"/>
    <property type="match status" value="1"/>
</dbReference>
<gene>
    <name evidence="11" type="ORF">CAEBREN_11806</name>
</gene>
<comment type="similarity">
    <text evidence="2 9">Belongs to the cytochrome P450 family.</text>
</comment>
<dbReference type="Gene3D" id="1.10.630.10">
    <property type="entry name" value="Cytochrome P450"/>
    <property type="match status" value="1"/>
</dbReference>
<evidence type="ECO:0000256" key="1">
    <source>
        <dbReference type="ARBA" id="ARBA00001971"/>
    </source>
</evidence>
<evidence type="ECO:0000313" key="11">
    <source>
        <dbReference type="EMBL" id="EGT31699.1"/>
    </source>
</evidence>
<dbReference type="eggNOG" id="KOG0158">
    <property type="taxonomic scope" value="Eukaryota"/>
</dbReference>
<dbReference type="PRINTS" id="PR00463">
    <property type="entry name" value="EP450I"/>
</dbReference>
<dbReference type="InterPro" id="IPR017972">
    <property type="entry name" value="Cyt_P450_CS"/>
</dbReference>
<dbReference type="SUPFAM" id="SSF48264">
    <property type="entry name" value="Cytochrome P450"/>
    <property type="match status" value="1"/>
</dbReference>
<keyword evidence="10" id="KW-0472">Membrane</keyword>
<dbReference type="Proteomes" id="UP000008068">
    <property type="component" value="Unassembled WGS sequence"/>
</dbReference>
<dbReference type="InterPro" id="IPR001128">
    <property type="entry name" value="Cyt_P450"/>
</dbReference>
<keyword evidence="6 8" id="KW-0408">Iron</keyword>
<keyword evidence="4 8" id="KW-0479">Metal-binding</keyword>
<evidence type="ECO:0000256" key="3">
    <source>
        <dbReference type="ARBA" id="ARBA00022617"/>
    </source>
</evidence>
<keyword evidence="7 9" id="KW-0503">Monooxygenase</keyword>
<dbReference type="InterPro" id="IPR036396">
    <property type="entry name" value="Cyt_P450_sf"/>
</dbReference>
<dbReference type="PRINTS" id="PR00385">
    <property type="entry name" value="P450"/>
</dbReference>
<evidence type="ECO:0008006" key="13">
    <source>
        <dbReference type="Google" id="ProtNLM"/>
    </source>
</evidence>
<dbReference type="EMBL" id="GL379888">
    <property type="protein sequence ID" value="EGT31699.1"/>
    <property type="molecule type" value="Genomic_DNA"/>
</dbReference>
<evidence type="ECO:0000256" key="2">
    <source>
        <dbReference type="ARBA" id="ARBA00010617"/>
    </source>
</evidence>
<keyword evidence="10" id="KW-1133">Transmembrane helix</keyword>
<dbReference type="GO" id="GO:0020037">
    <property type="term" value="F:heme binding"/>
    <property type="evidence" value="ECO:0007669"/>
    <property type="project" value="InterPro"/>
</dbReference>
<evidence type="ECO:0000256" key="6">
    <source>
        <dbReference type="ARBA" id="ARBA00023004"/>
    </source>
</evidence>
<dbReference type="FunFam" id="1.10.630.10:FF:000182">
    <property type="entry name" value="Cytochrome P450 3A4"/>
    <property type="match status" value="1"/>
</dbReference>
<evidence type="ECO:0000256" key="8">
    <source>
        <dbReference type="PIRSR" id="PIRSR602401-1"/>
    </source>
</evidence>
<dbReference type="HOGENOM" id="CLU_001570_5_2_1"/>
<feature type="transmembrane region" description="Helical" evidence="10">
    <location>
        <begin position="6"/>
        <end position="25"/>
    </location>
</feature>
<feature type="binding site" description="axial binding residue" evidence="8">
    <location>
        <position position="425"/>
    </location>
    <ligand>
        <name>heme</name>
        <dbReference type="ChEBI" id="CHEBI:30413"/>
    </ligand>
    <ligandPart>
        <name>Fe</name>
        <dbReference type="ChEBI" id="CHEBI:18248"/>
    </ligandPart>
</feature>
<evidence type="ECO:0000256" key="5">
    <source>
        <dbReference type="ARBA" id="ARBA00023002"/>
    </source>
</evidence>
<keyword evidence="3 8" id="KW-0349">Heme</keyword>
<dbReference type="PROSITE" id="PS00086">
    <property type="entry name" value="CYTOCHROME_P450"/>
    <property type="match status" value="1"/>
</dbReference>
<name>G0NI74_CAEBE</name>
<dbReference type="InterPro" id="IPR002401">
    <property type="entry name" value="Cyt_P450_E_grp-I"/>
</dbReference>
<keyword evidence="12" id="KW-1185">Reference proteome</keyword>
<proteinExistence type="inferred from homology"/>
<accession>G0NI74</accession>
<dbReference type="GO" id="GO:0005506">
    <property type="term" value="F:iron ion binding"/>
    <property type="evidence" value="ECO:0007669"/>
    <property type="project" value="InterPro"/>
</dbReference>
<keyword evidence="5 9" id="KW-0560">Oxidoreductase</keyword>
<evidence type="ECO:0000256" key="9">
    <source>
        <dbReference type="RuleBase" id="RU000461"/>
    </source>
</evidence>
<evidence type="ECO:0000256" key="10">
    <source>
        <dbReference type="SAM" id="Phobius"/>
    </source>
</evidence>
<dbReference type="Pfam" id="PF00067">
    <property type="entry name" value="p450"/>
    <property type="match status" value="1"/>
</dbReference>
<sequence>MAFLILSSIFIGFLTFTILIIYRRVQIFKIRSKIGLDGPETHWFWGNMKLVIERIAANGYNDSATWHQELHRKYGKTFGIYFGTELDIVLSDEEDIKEVFIKNFSNFSNRITPQVFEMNHLNLSLLQNSYSTGWKHTRSAIAPIFATGKMKAMHETINSKIDIFLDILKEKSIKNEKWDIFEDFQKLSLDIIGKCAFAIDSDCQRDQNDVFYMQAREFVSSVDIRKSWILKISFMLPELSWLWKSLYRFSGLATAELPLVQALENIYERRLTGEGSDSIDLLKLLLDRGMSKQEVVENCFAFLIAGYETSSTAMIYCAYLLAKYPDVQEKLYQEIVELKRNGKKLNYDSIHQLNFVNRVCLNDIIIRGQFYPKGAVVKAQPYTLHRLESNWENPDEFDPERFLNTEDPTKDGLKWIPFGVGPRYCVGMRFAEMEFKTTIAKLIEMFQLSIPDGEADMVPECNGIIIRPKGPVRLELKLRS</sequence>
<dbReference type="AlphaFoldDB" id="G0NI74"/>
<evidence type="ECO:0000313" key="12">
    <source>
        <dbReference type="Proteomes" id="UP000008068"/>
    </source>
</evidence>
<protein>
    <recommendedName>
        <fullName evidence="13">CYtochrome P450 family</fullName>
    </recommendedName>
</protein>
<dbReference type="OMA" id="NLAWIEL"/>
<evidence type="ECO:0000256" key="7">
    <source>
        <dbReference type="ARBA" id="ARBA00023033"/>
    </source>
</evidence>
<keyword evidence="10" id="KW-0812">Transmembrane</keyword>
<dbReference type="OrthoDB" id="2789670at2759"/>
<dbReference type="InterPro" id="IPR050476">
    <property type="entry name" value="Insect_CytP450_Detox"/>
</dbReference>